<dbReference type="GO" id="GO:0005886">
    <property type="term" value="C:plasma membrane"/>
    <property type="evidence" value="ECO:0007669"/>
    <property type="project" value="TreeGrafter"/>
</dbReference>
<evidence type="ECO:0000259" key="3">
    <source>
        <dbReference type="PROSITE" id="PS50009"/>
    </source>
</evidence>
<dbReference type="InterPro" id="IPR023578">
    <property type="entry name" value="Ras_GEF_dom_sf"/>
</dbReference>
<dbReference type="SMART" id="SM00147">
    <property type="entry name" value="RasGEF"/>
    <property type="match status" value="1"/>
</dbReference>
<accession>A0A2U9AYL7</accession>
<dbReference type="AlphaFoldDB" id="A0A2U9AYL7"/>
<keyword evidence="1 2" id="KW-0344">Guanine-nucleotide releasing factor</keyword>
<dbReference type="Gene3D" id="1.10.840.10">
    <property type="entry name" value="Ras guanine-nucleotide exchange factors catalytic domain"/>
    <property type="match status" value="1"/>
</dbReference>
<dbReference type="InterPro" id="IPR036964">
    <property type="entry name" value="RASGEF_cat_dom_sf"/>
</dbReference>
<dbReference type="PANTHER" id="PTHR23113:SF26">
    <property type="entry name" value="RAP GUANINE NUCLEOTIDE EXCHANGE FACTOR 5"/>
    <property type="match status" value="1"/>
</dbReference>
<evidence type="ECO:0000313" key="5">
    <source>
        <dbReference type="Proteomes" id="UP000246464"/>
    </source>
</evidence>
<dbReference type="PANTHER" id="PTHR23113">
    <property type="entry name" value="GUANINE NUCLEOTIDE EXCHANGE FACTOR"/>
    <property type="match status" value="1"/>
</dbReference>
<feature type="domain" description="Ras-GEF" evidence="3">
    <location>
        <begin position="395"/>
        <end position="630"/>
    </location>
</feature>
<dbReference type="PROSITE" id="PS50009">
    <property type="entry name" value="RASGEF_CAT"/>
    <property type="match status" value="1"/>
</dbReference>
<dbReference type="STRING" id="52904.ENSSMAP00000000336"/>
<dbReference type="GO" id="GO:0007265">
    <property type="term" value="P:Ras protein signal transduction"/>
    <property type="evidence" value="ECO:0007669"/>
    <property type="project" value="TreeGrafter"/>
</dbReference>
<dbReference type="Gene3D" id="3.10.20.90">
    <property type="entry name" value="Phosphatidylinositol 3-kinase Catalytic Subunit, Chain A, domain 1"/>
    <property type="match status" value="1"/>
</dbReference>
<dbReference type="Gene3D" id="1.20.870.10">
    <property type="entry name" value="Son of sevenless (SoS) protein Chain: S domain 1"/>
    <property type="match status" value="1"/>
</dbReference>
<dbReference type="SUPFAM" id="SSF54236">
    <property type="entry name" value="Ubiquitin-like"/>
    <property type="match status" value="1"/>
</dbReference>
<proteinExistence type="predicted"/>
<reference evidence="4 5" key="1">
    <citation type="submission" date="2017-12" db="EMBL/GenBank/DDBJ databases">
        <title>Integrating genomic resources of turbot (Scophthalmus maximus) in depth evaluation of genetic and physical mapping variation across individuals.</title>
        <authorList>
            <person name="Martinez P."/>
        </authorList>
    </citation>
    <scope>NUCLEOTIDE SEQUENCE [LARGE SCALE GENOMIC DNA]</scope>
</reference>
<sequence>MSWDCGLRYMFSVPPALQPGSMCILHDKEDLSRLEMVQRLAKDGCRFLQNHSKGPERTCEPQSDEAVRVCLRERGHDVLVLQRVSSERPALSASARGGGREEARNRRYMVVSGTPEKILEHLLSDLTLDNDQGTTQGKESEEPDNITGAVMCHQSQNATKFEPVQAFTPIDGFWWFTEPRCRGKEDRKEELERKRKVLHLVSQWMSLCRDFLREDEHVKLFTKTLYHYVLDDLYEHPALEADVRELQKLYQLHRRHTADEYSPQRKSKALFHQLSLRESGVRSRSTRRETKEVLCHVYITMDSYLSMKAHAGAVAQELLQAVAERMDVPEGELVLVAVTYVGGRLLLQPQDRVFSDSSRPVGRLHICRKELGEVLYPFTDNSELQQRTARMFTLNTWDVAVALTNFDWSIFDSIHEQELVYFTFSRHASSNHTVALELLLQRCNEVQLWVMTEVLLCPTLCKRVQLIKKFIKIAAHCKAQRNLNCFFSIIMGLNAAAVSRLSQTWEKIPGKFKKLFSELETVTDPSLNHKAYRDSFKKMKAPKIPFLPLLLKDITFIHEGNKTFHDNLVNFEKLHMIADTVRLIRQCQKDHMGNGITQKSSSEVRAYIDYLHIIDNQQTLFELSHRLEPRP</sequence>
<dbReference type="CDD" id="cd00155">
    <property type="entry name" value="RasGEF"/>
    <property type="match status" value="1"/>
</dbReference>
<evidence type="ECO:0000256" key="1">
    <source>
        <dbReference type="ARBA" id="ARBA00022658"/>
    </source>
</evidence>
<dbReference type="InterPro" id="IPR029071">
    <property type="entry name" value="Ubiquitin-like_domsf"/>
</dbReference>
<name>A0A2U9AYL7_SCOMX</name>
<keyword evidence="5" id="KW-1185">Reference proteome</keyword>
<organism evidence="4 5">
    <name type="scientific">Scophthalmus maximus</name>
    <name type="common">Turbot</name>
    <name type="synonym">Psetta maxima</name>
    <dbReference type="NCBI Taxonomy" id="52904"/>
    <lineage>
        <taxon>Eukaryota</taxon>
        <taxon>Metazoa</taxon>
        <taxon>Chordata</taxon>
        <taxon>Craniata</taxon>
        <taxon>Vertebrata</taxon>
        <taxon>Euteleostomi</taxon>
        <taxon>Actinopterygii</taxon>
        <taxon>Neopterygii</taxon>
        <taxon>Teleostei</taxon>
        <taxon>Neoteleostei</taxon>
        <taxon>Acanthomorphata</taxon>
        <taxon>Carangaria</taxon>
        <taxon>Pleuronectiformes</taxon>
        <taxon>Pleuronectoidei</taxon>
        <taxon>Scophthalmidae</taxon>
        <taxon>Scophthalmus</taxon>
    </lineage>
</organism>
<dbReference type="InterPro" id="IPR019804">
    <property type="entry name" value="Ras_G-nucl-exch_fac_CS"/>
</dbReference>
<dbReference type="Pfam" id="PF00617">
    <property type="entry name" value="RasGEF"/>
    <property type="match status" value="1"/>
</dbReference>
<evidence type="ECO:0000313" key="4">
    <source>
        <dbReference type="EMBL" id="AWO96754.1"/>
    </source>
</evidence>
<evidence type="ECO:0000256" key="2">
    <source>
        <dbReference type="PROSITE-ProRule" id="PRU00168"/>
    </source>
</evidence>
<gene>
    <name evidence="4" type="ORF">SMAX5B_011818</name>
</gene>
<dbReference type="InterPro" id="IPR008937">
    <property type="entry name" value="Ras-like_GEF"/>
</dbReference>
<dbReference type="PROSITE" id="PS00720">
    <property type="entry name" value="RASGEF"/>
    <property type="match status" value="1"/>
</dbReference>
<dbReference type="SUPFAM" id="SSF48366">
    <property type="entry name" value="Ras GEF"/>
    <property type="match status" value="1"/>
</dbReference>
<protein>
    <submittedName>
        <fullName evidence="4">Putative rap guanine nucleotide exchange factor 5-like</fullName>
    </submittedName>
</protein>
<dbReference type="FunFam" id="1.10.840.10:FF:000002">
    <property type="entry name" value="Rap guanine nucleotide exchange factor 4"/>
    <property type="match status" value="1"/>
</dbReference>
<dbReference type="InterPro" id="IPR001895">
    <property type="entry name" value="RASGEF_cat_dom"/>
</dbReference>
<dbReference type="EMBL" id="CP026243">
    <property type="protein sequence ID" value="AWO96754.1"/>
    <property type="molecule type" value="Genomic_DNA"/>
</dbReference>
<dbReference type="GO" id="GO:0005085">
    <property type="term" value="F:guanyl-nucleotide exchange factor activity"/>
    <property type="evidence" value="ECO:0007669"/>
    <property type="project" value="UniProtKB-KW"/>
</dbReference>
<dbReference type="Proteomes" id="UP000246464">
    <property type="component" value="Chromosome 1"/>
</dbReference>